<dbReference type="PRINTS" id="PR00502">
    <property type="entry name" value="NUDIXFAMILY"/>
</dbReference>
<name>A0A517NR23_9BACT</name>
<dbReference type="EMBL" id="CP036526">
    <property type="protein sequence ID" value="QDT09579.1"/>
    <property type="molecule type" value="Genomic_DNA"/>
</dbReference>
<dbReference type="PANTHER" id="PTHR42904">
    <property type="entry name" value="NUDIX HYDROLASE, NUDC SUBFAMILY"/>
    <property type="match status" value="1"/>
</dbReference>
<dbReference type="PANTHER" id="PTHR42904:SF12">
    <property type="entry name" value="ADP-RIBOSE PYROPHOSPHATASE-RELATED"/>
    <property type="match status" value="1"/>
</dbReference>
<dbReference type="Pfam" id="PF00293">
    <property type="entry name" value="NUDIX"/>
    <property type="match status" value="1"/>
</dbReference>
<dbReference type="InterPro" id="IPR015797">
    <property type="entry name" value="NUDIX_hydrolase-like_dom_sf"/>
</dbReference>
<reference evidence="6 7" key="1">
    <citation type="submission" date="2019-02" db="EMBL/GenBank/DDBJ databases">
        <title>Deep-cultivation of Planctomycetes and their phenomic and genomic characterization uncovers novel biology.</title>
        <authorList>
            <person name="Wiegand S."/>
            <person name="Jogler M."/>
            <person name="Boedeker C."/>
            <person name="Pinto D."/>
            <person name="Vollmers J."/>
            <person name="Rivas-Marin E."/>
            <person name="Kohn T."/>
            <person name="Peeters S.H."/>
            <person name="Heuer A."/>
            <person name="Rast P."/>
            <person name="Oberbeckmann S."/>
            <person name="Bunk B."/>
            <person name="Jeske O."/>
            <person name="Meyerdierks A."/>
            <person name="Storesund J.E."/>
            <person name="Kallscheuer N."/>
            <person name="Luecker S."/>
            <person name="Lage O.M."/>
            <person name="Pohl T."/>
            <person name="Merkel B.J."/>
            <person name="Hornburger P."/>
            <person name="Mueller R.-W."/>
            <person name="Bruemmer F."/>
            <person name="Labrenz M."/>
            <person name="Spormann A.M."/>
            <person name="Op den Camp H."/>
            <person name="Overmann J."/>
            <person name="Amann R."/>
            <person name="Jetten M.S.M."/>
            <person name="Mascher T."/>
            <person name="Medema M.H."/>
            <person name="Devos D.P."/>
            <person name="Kaster A.-K."/>
            <person name="Ovreas L."/>
            <person name="Rohde M."/>
            <person name="Galperin M.Y."/>
            <person name="Jogler C."/>
        </authorList>
    </citation>
    <scope>NUCLEOTIDE SEQUENCE [LARGE SCALE GENOMIC DNA]</scope>
    <source>
        <strain evidence="6 7">K23_9</strain>
    </source>
</reference>
<dbReference type="GO" id="GO:0046872">
    <property type="term" value="F:metal ion binding"/>
    <property type="evidence" value="ECO:0007669"/>
    <property type="project" value="UniProtKB-KW"/>
</dbReference>
<keyword evidence="6" id="KW-0808">Transferase</keyword>
<dbReference type="CDD" id="cd04681">
    <property type="entry name" value="NUDIX_Hydrolase"/>
    <property type="match status" value="1"/>
</dbReference>
<dbReference type="GO" id="GO:0005829">
    <property type="term" value="C:cytosol"/>
    <property type="evidence" value="ECO:0007669"/>
    <property type="project" value="TreeGrafter"/>
</dbReference>
<evidence type="ECO:0000256" key="2">
    <source>
        <dbReference type="ARBA" id="ARBA00022723"/>
    </source>
</evidence>
<dbReference type="GO" id="GO:0016779">
    <property type="term" value="F:nucleotidyltransferase activity"/>
    <property type="evidence" value="ECO:0007669"/>
    <property type="project" value="UniProtKB-KW"/>
</dbReference>
<sequence length="180" mass="20128">MTTESNPIESVYRFCPRCGAESRDVGSVPFRCHSCQFSLFFGPVAAVGGLVVDAEQRLLLVRRSRDPGKGLWGLPGGFVDRDENVEEALAREVIEETQLVVTSSKLLMTGPNQYNYQGVVSPVIDLFYLCEVADSTVINLAADELDQFVWVQPGPEYLESMAFESNRRAVEFWLASLKRR</sequence>
<dbReference type="GO" id="GO:0019677">
    <property type="term" value="P:NAD+ catabolic process"/>
    <property type="evidence" value="ECO:0007669"/>
    <property type="project" value="TreeGrafter"/>
</dbReference>
<dbReference type="GO" id="GO:0035529">
    <property type="term" value="F:NADH pyrophosphatase activity"/>
    <property type="evidence" value="ECO:0007669"/>
    <property type="project" value="TreeGrafter"/>
</dbReference>
<evidence type="ECO:0000256" key="4">
    <source>
        <dbReference type="ARBA" id="ARBA00022842"/>
    </source>
</evidence>
<evidence type="ECO:0000313" key="7">
    <source>
        <dbReference type="Proteomes" id="UP000319817"/>
    </source>
</evidence>
<dbReference type="AlphaFoldDB" id="A0A517NR23"/>
<evidence type="ECO:0000259" key="5">
    <source>
        <dbReference type="PROSITE" id="PS51462"/>
    </source>
</evidence>
<organism evidence="6 7">
    <name type="scientific">Stieleria marina</name>
    <dbReference type="NCBI Taxonomy" id="1930275"/>
    <lineage>
        <taxon>Bacteria</taxon>
        <taxon>Pseudomonadati</taxon>
        <taxon>Planctomycetota</taxon>
        <taxon>Planctomycetia</taxon>
        <taxon>Pirellulales</taxon>
        <taxon>Pirellulaceae</taxon>
        <taxon>Stieleria</taxon>
    </lineage>
</organism>
<dbReference type="RefSeq" id="WP_145417117.1">
    <property type="nucleotide sequence ID" value="NZ_CP036526.1"/>
</dbReference>
<keyword evidence="4" id="KW-0460">Magnesium</keyword>
<gene>
    <name evidence="6" type="ORF">K239x_15250</name>
</gene>
<dbReference type="Gene3D" id="3.90.79.10">
    <property type="entry name" value="Nucleoside Triphosphate Pyrophosphohydrolase"/>
    <property type="match status" value="1"/>
</dbReference>
<evidence type="ECO:0000313" key="6">
    <source>
        <dbReference type="EMBL" id="QDT09579.1"/>
    </source>
</evidence>
<dbReference type="PROSITE" id="PS51462">
    <property type="entry name" value="NUDIX"/>
    <property type="match status" value="1"/>
</dbReference>
<keyword evidence="6" id="KW-0548">Nucleotidyltransferase</keyword>
<dbReference type="InterPro" id="IPR000086">
    <property type="entry name" value="NUDIX_hydrolase_dom"/>
</dbReference>
<keyword evidence="2" id="KW-0479">Metal-binding</keyword>
<comment type="cofactor">
    <cofactor evidence="1">
        <name>Mg(2+)</name>
        <dbReference type="ChEBI" id="CHEBI:18420"/>
    </cofactor>
</comment>
<accession>A0A517NR23</accession>
<proteinExistence type="predicted"/>
<keyword evidence="3 6" id="KW-0378">Hydrolase</keyword>
<evidence type="ECO:0000256" key="3">
    <source>
        <dbReference type="ARBA" id="ARBA00022801"/>
    </source>
</evidence>
<dbReference type="GO" id="GO:0006742">
    <property type="term" value="P:NADP+ catabolic process"/>
    <property type="evidence" value="ECO:0007669"/>
    <property type="project" value="TreeGrafter"/>
</dbReference>
<dbReference type="SUPFAM" id="SSF55811">
    <property type="entry name" value="Nudix"/>
    <property type="match status" value="1"/>
</dbReference>
<evidence type="ECO:0000256" key="1">
    <source>
        <dbReference type="ARBA" id="ARBA00001946"/>
    </source>
</evidence>
<dbReference type="Proteomes" id="UP000319817">
    <property type="component" value="Chromosome"/>
</dbReference>
<feature type="domain" description="Nudix hydrolase" evidence="5">
    <location>
        <begin position="42"/>
        <end position="176"/>
    </location>
</feature>
<protein>
    <submittedName>
        <fullName evidence="6">Bifunctional NMN adenylyltransferase/Nudix hydrolase</fullName>
    </submittedName>
</protein>
<dbReference type="InterPro" id="IPR050241">
    <property type="entry name" value="NAD-cap_RNA_hydrolase_NudC"/>
</dbReference>
<dbReference type="OrthoDB" id="9786141at2"/>
<dbReference type="InterPro" id="IPR020476">
    <property type="entry name" value="Nudix_hydrolase"/>
</dbReference>
<keyword evidence="7" id="KW-1185">Reference proteome</keyword>